<dbReference type="GeneID" id="49394500"/>
<dbReference type="EMBL" id="AZCU01000010">
    <property type="protein sequence ID" value="KRK24455.1"/>
    <property type="molecule type" value="Genomic_DNA"/>
</dbReference>
<dbReference type="Proteomes" id="UP000051020">
    <property type="component" value="Unassembled WGS sequence"/>
</dbReference>
<gene>
    <name evidence="1" type="ORF">FD24_GL000380</name>
</gene>
<dbReference type="RefSeq" id="WP_050339372.1">
    <property type="nucleotide sequence ID" value="NZ_AZCU01000010.1"/>
</dbReference>
<protein>
    <submittedName>
        <fullName evidence="1">Uncharacterized protein</fullName>
    </submittedName>
</protein>
<evidence type="ECO:0000313" key="1">
    <source>
        <dbReference type="EMBL" id="KRK24455.1"/>
    </source>
</evidence>
<comment type="caution">
    <text evidence="1">The sequence shown here is derived from an EMBL/GenBank/DDBJ whole genome shotgun (WGS) entry which is preliminary data.</text>
</comment>
<organism evidence="1 2">
    <name type="scientific">Lactiplantibacillus pentosus DSM 20314</name>
    <dbReference type="NCBI Taxonomy" id="1423791"/>
    <lineage>
        <taxon>Bacteria</taxon>
        <taxon>Bacillati</taxon>
        <taxon>Bacillota</taxon>
        <taxon>Bacilli</taxon>
        <taxon>Lactobacillales</taxon>
        <taxon>Lactobacillaceae</taxon>
        <taxon>Lactiplantibacillus</taxon>
    </lineage>
</organism>
<sequence>MDADAETLEQLIETAYQEPVDNQQSVSYKNGLKRMIHELRNGKGTQFVMIDLYHNFRENDMVPVMLPTNNQKLYQYTWHMLLLLREKELKNRHLISQLAETPTIFDPYL</sequence>
<accession>A0A837R9W2</accession>
<name>A0A837R9W2_LACPE</name>
<reference evidence="1 2" key="1">
    <citation type="journal article" date="2015" name="Genome Announc.">
        <title>Expanding the biotechnology potential of lactobacilli through comparative genomics of 213 strains and associated genera.</title>
        <authorList>
            <person name="Sun Z."/>
            <person name="Harris H.M."/>
            <person name="McCann A."/>
            <person name="Guo C."/>
            <person name="Argimon S."/>
            <person name="Zhang W."/>
            <person name="Yang X."/>
            <person name="Jeffery I.B."/>
            <person name="Cooney J.C."/>
            <person name="Kagawa T.F."/>
            <person name="Liu W."/>
            <person name="Song Y."/>
            <person name="Salvetti E."/>
            <person name="Wrobel A."/>
            <person name="Rasinkangas P."/>
            <person name="Parkhill J."/>
            <person name="Rea M.C."/>
            <person name="O'Sullivan O."/>
            <person name="Ritari J."/>
            <person name="Douillard F.P."/>
            <person name="Paul Ross R."/>
            <person name="Yang R."/>
            <person name="Briner A.E."/>
            <person name="Felis G.E."/>
            <person name="de Vos W.M."/>
            <person name="Barrangou R."/>
            <person name="Klaenhammer T.R."/>
            <person name="Caufield P.W."/>
            <person name="Cui Y."/>
            <person name="Zhang H."/>
            <person name="O'Toole P.W."/>
        </authorList>
    </citation>
    <scope>NUCLEOTIDE SEQUENCE [LARGE SCALE GENOMIC DNA]</scope>
    <source>
        <strain evidence="1 2">DSM 20314</strain>
    </source>
</reference>
<dbReference type="AlphaFoldDB" id="A0A837R9W2"/>
<evidence type="ECO:0000313" key="2">
    <source>
        <dbReference type="Proteomes" id="UP000051020"/>
    </source>
</evidence>
<proteinExistence type="predicted"/>